<keyword evidence="3 9" id="KW-0863">Zinc-finger</keyword>
<dbReference type="PANTHER" id="PTHR23226">
    <property type="entry name" value="ZINC FINGER AND SCAN DOMAIN-CONTAINING"/>
    <property type="match status" value="1"/>
</dbReference>
<keyword evidence="5" id="KW-0805">Transcription regulation</keyword>
<name>A0AA40HCQ2_CNENI</name>
<comment type="caution">
    <text evidence="12">The sequence shown here is derived from an EMBL/GenBank/DDBJ whole genome shotgun (WGS) entry which is preliminary data.</text>
</comment>
<evidence type="ECO:0000256" key="6">
    <source>
        <dbReference type="ARBA" id="ARBA00023125"/>
    </source>
</evidence>
<keyword evidence="2" id="KW-0677">Repeat</keyword>
<proteinExistence type="predicted"/>
<dbReference type="EMBL" id="JAULJE010000022">
    <property type="protein sequence ID" value="KAK1328818.1"/>
    <property type="molecule type" value="Genomic_DNA"/>
</dbReference>
<sequence length="245" mass="26405">MAAAFPAKTTDPLPCSSSRQRAARARRGRGVLGECTQPQSSQAGRLQRPGRASPGGDRRRPGGDRRRPGRDPKPGGGAPAAPGSCSRRRHNNQRPWVCATCGKAFFQASDLHVHQRIQARERPFRCGRCSRAFSHRTNLGPRSASTRTPRPTRALSAGGPTASPTYHRHLRMHQRKDSTAGPPHLGSVHPGPPHLDNLHPGLHIRGFHIRGLHVRASTSGDSMPRASPPVDTTPDQAPTPGGMEL</sequence>
<evidence type="ECO:0000256" key="2">
    <source>
        <dbReference type="ARBA" id="ARBA00022737"/>
    </source>
</evidence>
<evidence type="ECO:0000313" key="12">
    <source>
        <dbReference type="EMBL" id="KAK1328818.1"/>
    </source>
</evidence>
<feature type="compositionally biased region" description="Low complexity" evidence="10">
    <location>
        <begin position="141"/>
        <end position="157"/>
    </location>
</feature>
<feature type="domain" description="C2H2-type" evidence="11">
    <location>
        <begin position="96"/>
        <end position="123"/>
    </location>
</feature>
<evidence type="ECO:0000256" key="7">
    <source>
        <dbReference type="ARBA" id="ARBA00023163"/>
    </source>
</evidence>
<evidence type="ECO:0000256" key="10">
    <source>
        <dbReference type="SAM" id="MobiDB-lite"/>
    </source>
</evidence>
<feature type="region of interest" description="Disordered" evidence="10">
    <location>
        <begin position="134"/>
        <end position="164"/>
    </location>
</feature>
<keyword evidence="8" id="KW-0539">Nucleus</keyword>
<dbReference type="InterPro" id="IPR036236">
    <property type="entry name" value="Znf_C2H2_sf"/>
</dbReference>
<feature type="compositionally biased region" description="Basic and acidic residues" evidence="10">
    <location>
        <begin position="56"/>
        <end position="73"/>
    </location>
</feature>
<evidence type="ECO:0000256" key="4">
    <source>
        <dbReference type="ARBA" id="ARBA00022833"/>
    </source>
</evidence>
<keyword evidence="13" id="KW-1185">Reference proteome</keyword>
<protein>
    <recommendedName>
        <fullName evidence="11">C2H2-type domain-containing protein</fullName>
    </recommendedName>
</protein>
<evidence type="ECO:0000256" key="8">
    <source>
        <dbReference type="ARBA" id="ARBA00023242"/>
    </source>
</evidence>
<dbReference type="FunFam" id="3.30.160.60:FF:001615">
    <property type="entry name" value="Zinc finger and SCAN domain containing 4"/>
    <property type="match status" value="1"/>
</dbReference>
<dbReference type="Gene3D" id="3.30.160.60">
    <property type="entry name" value="Classic Zinc Finger"/>
    <property type="match status" value="2"/>
</dbReference>
<keyword evidence="4" id="KW-0862">Zinc</keyword>
<organism evidence="12 13">
    <name type="scientific">Cnephaeus nilssonii</name>
    <name type="common">Northern bat</name>
    <name type="synonym">Eptesicus nilssonii</name>
    <dbReference type="NCBI Taxonomy" id="3371016"/>
    <lineage>
        <taxon>Eukaryota</taxon>
        <taxon>Metazoa</taxon>
        <taxon>Chordata</taxon>
        <taxon>Craniata</taxon>
        <taxon>Vertebrata</taxon>
        <taxon>Euteleostomi</taxon>
        <taxon>Mammalia</taxon>
        <taxon>Eutheria</taxon>
        <taxon>Laurasiatheria</taxon>
        <taxon>Chiroptera</taxon>
        <taxon>Yangochiroptera</taxon>
        <taxon>Vespertilionidae</taxon>
        <taxon>Cnephaeus</taxon>
    </lineage>
</organism>
<evidence type="ECO:0000256" key="9">
    <source>
        <dbReference type="PROSITE-ProRule" id="PRU00042"/>
    </source>
</evidence>
<accession>A0AA40HCQ2</accession>
<dbReference type="AlphaFoldDB" id="A0AA40HCQ2"/>
<keyword evidence="7" id="KW-0804">Transcription</keyword>
<evidence type="ECO:0000313" key="13">
    <source>
        <dbReference type="Proteomes" id="UP001177744"/>
    </source>
</evidence>
<evidence type="ECO:0000256" key="1">
    <source>
        <dbReference type="ARBA" id="ARBA00022723"/>
    </source>
</evidence>
<evidence type="ECO:0000259" key="11">
    <source>
        <dbReference type="PROSITE" id="PS50157"/>
    </source>
</evidence>
<evidence type="ECO:0000256" key="5">
    <source>
        <dbReference type="ARBA" id="ARBA00023015"/>
    </source>
</evidence>
<dbReference type="SUPFAM" id="SSF57667">
    <property type="entry name" value="beta-beta-alpha zinc fingers"/>
    <property type="match status" value="1"/>
</dbReference>
<dbReference type="GO" id="GO:0008270">
    <property type="term" value="F:zinc ion binding"/>
    <property type="evidence" value="ECO:0007669"/>
    <property type="project" value="UniProtKB-KW"/>
</dbReference>
<dbReference type="GO" id="GO:0000981">
    <property type="term" value="F:DNA-binding transcription factor activity, RNA polymerase II-specific"/>
    <property type="evidence" value="ECO:0007669"/>
    <property type="project" value="TreeGrafter"/>
</dbReference>
<dbReference type="Pfam" id="PF00096">
    <property type="entry name" value="zf-C2H2"/>
    <property type="match status" value="1"/>
</dbReference>
<dbReference type="GO" id="GO:0000978">
    <property type="term" value="F:RNA polymerase II cis-regulatory region sequence-specific DNA binding"/>
    <property type="evidence" value="ECO:0007669"/>
    <property type="project" value="TreeGrafter"/>
</dbReference>
<keyword evidence="6" id="KW-0238">DNA-binding</keyword>
<dbReference type="PROSITE" id="PS50157">
    <property type="entry name" value="ZINC_FINGER_C2H2_2"/>
    <property type="match status" value="1"/>
</dbReference>
<feature type="region of interest" description="Disordered" evidence="10">
    <location>
        <begin position="1"/>
        <end position="90"/>
    </location>
</feature>
<reference evidence="12" key="1">
    <citation type="submission" date="2023-06" db="EMBL/GenBank/DDBJ databases">
        <title>Reference genome for the Northern bat (Eptesicus nilssonii), a most northern bat species.</title>
        <authorList>
            <person name="Laine V.N."/>
            <person name="Pulliainen A.T."/>
            <person name="Lilley T.M."/>
        </authorList>
    </citation>
    <scope>NUCLEOTIDE SEQUENCE</scope>
    <source>
        <strain evidence="12">BLF_Eptnil</strain>
        <tissue evidence="12">Kidney</tissue>
    </source>
</reference>
<dbReference type="Proteomes" id="UP001177744">
    <property type="component" value="Unassembled WGS sequence"/>
</dbReference>
<dbReference type="PANTHER" id="PTHR23226:SF88">
    <property type="entry name" value="ZINC FINGER AND SCAN DOMAIN-CONTAINING PROTEIN 4"/>
    <property type="match status" value="1"/>
</dbReference>
<keyword evidence="1" id="KW-0479">Metal-binding</keyword>
<gene>
    <name evidence="12" type="ORF">QTO34_010987</name>
</gene>
<dbReference type="InterPro" id="IPR013087">
    <property type="entry name" value="Znf_C2H2_type"/>
</dbReference>
<evidence type="ECO:0000256" key="3">
    <source>
        <dbReference type="ARBA" id="ARBA00022771"/>
    </source>
</evidence>
<feature type="region of interest" description="Disordered" evidence="10">
    <location>
        <begin position="217"/>
        <end position="245"/>
    </location>
</feature>